<dbReference type="AlphaFoldDB" id="A0A024UEU4"/>
<dbReference type="Gene3D" id="1.10.238.10">
    <property type="entry name" value="EF-hand"/>
    <property type="match status" value="1"/>
</dbReference>
<dbReference type="VEuPathDB" id="FungiDB:H310_03999"/>
<dbReference type="InterPro" id="IPR002048">
    <property type="entry name" value="EF_hand_dom"/>
</dbReference>
<dbReference type="RefSeq" id="XP_008866330.1">
    <property type="nucleotide sequence ID" value="XM_008868108.1"/>
</dbReference>
<feature type="domain" description="EF-hand" evidence="1">
    <location>
        <begin position="172"/>
        <end position="207"/>
    </location>
</feature>
<name>A0A024UEU4_9STRA</name>
<dbReference type="EMBL" id="KI913957">
    <property type="protein sequence ID" value="ETW04891.1"/>
    <property type="molecule type" value="Genomic_DNA"/>
</dbReference>
<dbReference type="SUPFAM" id="SSF47473">
    <property type="entry name" value="EF-hand"/>
    <property type="match status" value="1"/>
</dbReference>
<accession>A0A024UEU4</accession>
<sequence length="737" mass="83512">MDLSARSNERARILDRLEHTAVLIKQSEGDPDGYHSAYFLQEKDGDDVLNSTYLFLPTSTHDSMQLSDLGIQKCAQIFRLFDDDRDSVWSFTEFKAYVTVVRGVLAESDTLNVVLRHEEVWNMYMSDMYDTDTQSHLTLRGFCMYREATESSNSLANDLIRLGMHWLWDGLQRHIQLQRLFDSYDTDKAGKLPSSQLQYLLGESGVVTTQTQVDALVYHLRAHAVCMDAILQRNRAIRLFGYKQLSRVDAHDERHIYRDTFVALRLSSWAPLPQPRWQHVGQSTKVHSYGWIRRAKAAVAQCATWIQRAALTGLLNLPYLTGKSVHNANDRGDYIVKVDVGKDFAANAELHLSYTCDCDSAATLHNLGYREDGAECFVYMDFLTKPDITDVELADTVTAMKTLFDVTWLGHLKSLPCFHKLLVLSPPKTQTHGTTIVRVVVLLTEAMDPFNFLLYLGFPSSLQFDQLVSRLRWTALFNVSANEILTNKRFNPAKHFAVRSVLNVCVGRQACGQIVEQACYQAKYEASSRYVEDEIIHRELQQHNEHFIATSASSTASTTPSKSDPRLAMSWNEQVKRSQQDVARKWHMWADKLAKFFKFSKTLSVNLHVASVANLLRADSVLHSLFHPDVLSEVLRVLSTTGSIHSIWEEWTASLEQELHELVEATSVDAPPTATTWRRQDHALHKSMLHVYDVLTSNVLGLNLVKGEAGTIGFSLLVEGFNIFPLLPKVPPRSSVS</sequence>
<organism evidence="2">
    <name type="scientific">Aphanomyces invadans</name>
    <dbReference type="NCBI Taxonomy" id="157072"/>
    <lineage>
        <taxon>Eukaryota</taxon>
        <taxon>Sar</taxon>
        <taxon>Stramenopiles</taxon>
        <taxon>Oomycota</taxon>
        <taxon>Saprolegniomycetes</taxon>
        <taxon>Saprolegniales</taxon>
        <taxon>Verrucalvaceae</taxon>
        <taxon>Aphanomyces</taxon>
    </lineage>
</organism>
<proteinExistence type="predicted"/>
<evidence type="ECO:0000259" key="1">
    <source>
        <dbReference type="PROSITE" id="PS50222"/>
    </source>
</evidence>
<dbReference type="PROSITE" id="PS50222">
    <property type="entry name" value="EF_HAND_2"/>
    <property type="match status" value="1"/>
</dbReference>
<dbReference type="InterPro" id="IPR011992">
    <property type="entry name" value="EF-hand-dom_pair"/>
</dbReference>
<dbReference type="eggNOG" id="ENOG502SBIT">
    <property type="taxonomic scope" value="Eukaryota"/>
</dbReference>
<evidence type="ECO:0000313" key="2">
    <source>
        <dbReference type="EMBL" id="ETW04891.1"/>
    </source>
</evidence>
<dbReference type="GO" id="GO:0005509">
    <property type="term" value="F:calcium ion binding"/>
    <property type="evidence" value="ECO:0007669"/>
    <property type="project" value="InterPro"/>
</dbReference>
<dbReference type="OrthoDB" id="26525at2759"/>
<reference evidence="2" key="1">
    <citation type="submission" date="2013-12" db="EMBL/GenBank/DDBJ databases">
        <title>The Genome Sequence of Aphanomyces invadans NJM9701.</title>
        <authorList>
            <consortium name="The Broad Institute Genomics Platform"/>
            <person name="Russ C."/>
            <person name="Tyler B."/>
            <person name="van West P."/>
            <person name="Dieguez-Uribeondo J."/>
            <person name="Young S.K."/>
            <person name="Zeng Q."/>
            <person name="Gargeya S."/>
            <person name="Fitzgerald M."/>
            <person name="Abouelleil A."/>
            <person name="Alvarado L."/>
            <person name="Chapman S.B."/>
            <person name="Gainer-Dewar J."/>
            <person name="Goldberg J."/>
            <person name="Griggs A."/>
            <person name="Gujja S."/>
            <person name="Hansen M."/>
            <person name="Howarth C."/>
            <person name="Imamovic A."/>
            <person name="Ireland A."/>
            <person name="Larimer J."/>
            <person name="McCowan C."/>
            <person name="Murphy C."/>
            <person name="Pearson M."/>
            <person name="Poon T.W."/>
            <person name="Priest M."/>
            <person name="Roberts A."/>
            <person name="Saif S."/>
            <person name="Shea T."/>
            <person name="Sykes S."/>
            <person name="Wortman J."/>
            <person name="Nusbaum C."/>
            <person name="Birren B."/>
        </authorList>
    </citation>
    <scope>NUCLEOTIDE SEQUENCE [LARGE SCALE GENOMIC DNA]</scope>
    <source>
        <strain evidence="2">NJM9701</strain>
    </source>
</reference>
<gene>
    <name evidence="2" type="ORF">H310_03999</name>
</gene>
<protein>
    <recommendedName>
        <fullName evidence="1">EF-hand domain-containing protein</fullName>
    </recommendedName>
</protein>
<dbReference type="GeneID" id="20081049"/>